<evidence type="ECO:0000256" key="1">
    <source>
        <dbReference type="SAM" id="MobiDB-lite"/>
    </source>
</evidence>
<feature type="compositionally biased region" description="Basic and acidic residues" evidence="1">
    <location>
        <begin position="141"/>
        <end position="150"/>
    </location>
</feature>
<feature type="compositionally biased region" description="Polar residues" evidence="1">
    <location>
        <begin position="76"/>
        <end position="115"/>
    </location>
</feature>
<gene>
    <name evidence="2" type="ORF">BBV17_28675</name>
</gene>
<keyword evidence="3" id="KW-1185">Reference proteome</keyword>
<evidence type="ECO:0000313" key="3">
    <source>
        <dbReference type="Proteomes" id="UP000180194"/>
    </source>
</evidence>
<dbReference type="RefSeq" id="WP_071159881.1">
    <property type="nucleotide sequence ID" value="NZ_MBRJ01000059.1"/>
</dbReference>
<evidence type="ECO:0000313" key="2">
    <source>
        <dbReference type="EMBL" id="OHX41375.1"/>
    </source>
</evidence>
<organism evidence="2 3">
    <name type="scientific">Cytobacillus oceanisediminis</name>
    <dbReference type="NCBI Taxonomy" id="665099"/>
    <lineage>
        <taxon>Bacteria</taxon>
        <taxon>Bacillati</taxon>
        <taxon>Bacillota</taxon>
        <taxon>Bacilli</taxon>
        <taxon>Bacillales</taxon>
        <taxon>Bacillaceae</taxon>
        <taxon>Cytobacillus</taxon>
    </lineage>
</organism>
<reference evidence="2 3" key="1">
    <citation type="submission" date="2016-07" db="EMBL/GenBank/DDBJ databases">
        <title>Bacillus oceanisediminis whole genome.</title>
        <authorList>
            <person name="Pal Y."/>
            <person name="Verma A."/>
            <person name="Mual P."/>
            <person name="Srinivasan K."/>
        </authorList>
    </citation>
    <scope>NUCLEOTIDE SEQUENCE [LARGE SCALE GENOMIC DNA]</scope>
    <source>
        <strain evidence="2 3">Bhandara28</strain>
    </source>
</reference>
<proteinExistence type="predicted"/>
<accession>A0ABX3CKG3</accession>
<dbReference type="Proteomes" id="UP000180194">
    <property type="component" value="Unassembled WGS sequence"/>
</dbReference>
<name>A0ABX3CKG3_9BACI</name>
<dbReference type="EMBL" id="MBRJ01000059">
    <property type="protein sequence ID" value="OHX41375.1"/>
    <property type="molecule type" value="Genomic_DNA"/>
</dbReference>
<feature type="compositionally biased region" description="Acidic residues" evidence="1">
    <location>
        <begin position="152"/>
        <end position="169"/>
    </location>
</feature>
<sequence>MGRQKKSIKKPGSQIPLKLKENEPDHIVDWFNAQGTIADSIRYLIEKDIAENGIRDLTYEMKQRFSYYKPSHKIANESSHPVMQNEVLEQNSLNNNDSNPAVSSRNDDIGSSGSSVLPVDKEQEKPKIEEPSLSPVNINQEKSKEKKIIEEVTGENDDDLDIDDLNIFG</sequence>
<protein>
    <submittedName>
        <fullName evidence="2">Uncharacterized protein</fullName>
    </submittedName>
</protein>
<feature type="region of interest" description="Disordered" evidence="1">
    <location>
        <begin position="76"/>
        <end position="169"/>
    </location>
</feature>
<comment type="caution">
    <text evidence="2">The sequence shown here is derived from an EMBL/GenBank/DDBJ whole genome shotgun (WGS) entry which is preliminary data.</text>
</comment>
<feature type="compositionally biased region" description="Basic and acidic residues" evidence="1">
    <location>
        <begin position="119"/>
        <end position="130"/>
    </location>
</feature>